<gene>
    <name evidence="1" type="ORF">A2304_04975</name>
</gene>
<reference evidence="1 2" key="1">
    <citation type="journal article" date="2016" name="Nat. Commun.">
        <title>Thousands of microbial genomes shed light on interconnected biogeochemical processes in an aquifer system.</title>
        <authorList>
            <person name="Anantharaman K."/>
            <person name="Brown C.T."/>
            <person name="Hug L.A."/>
            <person name="Sharon I."/>
            <person name="Castelle C.J."/>
            <person name="Probst A.J."/>
            <person name="Thomas B.C."/>
            <person name="Singh A."/>
            <person name="Wilkins M.J."/>
            <person name="Karaoz U."/>
            <person name="Brodie E.L."/>
            <person name="Williams K.H."/>
            <person name="Hubbard S.S."/>
            <person name="Banfield J.F."/>
        </authorList>
    </citation>
    <scope>NUCLEOTIDE SEQUENCE [LARGE SCALE GENOMIC DNA]</scope>
</reference>
<comment type="caution">
    <text evidence="1">The sequence shown here is derived from an EMBL/GenBank/DDBJ whole genome shotgun (WGS) entry which is preliminary data.</text>
</comment>
<dbReference type="EMBL" id="MGFE01000015">
    <property type="protein sequence ID" value="OGL98817.1"/>
    <property type="molecule type" value="Genomic_DNA"/>
</dbReference>
<dbReference type="AlphaFoldDB" id="A0A1F7W9E5"/>
<sequence length="568" mass="58331">MAKKIQTKMRTSTTTVVGVALLAGAGLAAAAGLAMMSMRSPALLVRLTPHQPLNVETVAGSEDAALLSFDLQPRGGDATIDEMSFSVFGDDDADFATIDRDANAEDRFMECRLEDAAGTVIAGPEPVSAETLTFSDSFTVAAATATTYVIRCDLSNDGTLSDDPDRFAAALAGESSVTATIGGTTLSGATLQIGRADTLNDTGTISTRVQENGRLVLRPAPDMTASDILLGSTTGNEVGRWEFDARGEDFLVETLSFDDLGSATGAGAASILCTDEGGSGYTDTASVIAGHVSFEGAECYARAGDVTAVTLTVDIVAVGSYGAASGDTLRFTLNALDSGSFSAIGVTSGNSVDETDVAASVSGRLMIIRLSEPSFSLSSASPSGTGVPGRAEALRFNVASSSFGDVTVNQLMFRVTTTDNAGTGWNDCGDGASTKRFGANDLWNLYDMDDLSAPISDKGDWSLLKADGSACGQAAEPVAYAVLNLGADATTGPTDVPAGVTSTLSLHVDTTGASAADDDSVRFDLLSDAEARAVRHQAILWDDTDAGASNINAHLLRVLPLMGPTISY</sequence>
<proteinExistence type="predicted"/>
<protein>
    <submittedName>
        <fullName evidence="1">Uncharacterized protein</fullName>
    </submittedName>
</protein>
<name>A0A1F7W9E5_9BACT</name>
<accession>A0A1F7W9E5</accession>
<dbReference type="Proteomes" id="UP000176501">
    <property type="component" value="Unassembled WGS sequence"/>
</dbReference>
<evidence type="ECO:0000313" key="2">
    <source>
        <dbReference type="Proteomes" id="UP000176501"/>
    </source>
</evidence>
<organism evidence="1 2">
    <name type="scientific">Candidatus Uhrbacteria bacterium RIFOXYB2_FULL_57_15</name>
    <dbReference type="NCBI Taxonomy" id="1802422"/>
    <lineage>
        <taxon>Bacteria</taxon>
        <taxon>Candidatus Uhriibacteriota</taxon>
    </lineage>
</organism>
<evidence type="ECO:0000313" key="1">
    <source>
        <dbReference type="EMBL" id="OGL98817.1"/>
    </source>
</evidence>